<evidence type="ECO:0000313" key="4">
    <source>
        <dbReference type="Proteomes" id="UP000286045"/>
    </source>
</evidence>
<reference evidence="3 4" key="1">
    <citation type="submission" date="2018-12" db="EMBL/GenBank/DDBJ databases">
        <title>Draft genome sequence of Xylaria grammica IHI A82.</title>
        <authorList>
            <person name="Buettner E."/>
            <person name="Kellner H."/>
        </authorList>
    </citation>
    <scope>NUCLEOTIDE SEQUENCE [LARGE SCALE GENOMIC DNA]</scope>
    <source>
        <strain evidence="3 4">IHI A82</strain>
    </source>
</reference>
<dbReference type="AlphaFoldDB" id="A0A439D1K9"/>
<gene>
    <name evidence="3" type="ORF">EKO27_g6762</name>
</gene>
<feature type="signal peptide" evidence="1">
    <location>
        <begin position="1"/>
        <end position="23"/>
    </location>
</feature>
<evidence type="ECO:0000313" key="3">
    <source>
        <dbReference type="EMBL" id="RWA08345.1"/>
    </source>
</evidence>
<feature type="chain" id="PRO_5019183156" description="AB hydrolase-1 domain-containing protein" evidence="1">
    <location>
        <begin position="24"/>
        <end position="401"/>
    </location>
</feature>
<evidence type="ECO:0000256" key="1">
    <source>
        <dbReference type="SAM" id="SignalP"/>
    </source>
</evidence>
<dbReference type="InterPro" id="IPR029058">
    <property type="entry name" value="AB_hydrolase_fold"/>
</dbReference>
<dbReference type="Pfam" id="PF12697">
    <property type="entry name" value="Abhydrolase_6"/>
    <property type="match status" value="1"/>
</dbReference>
<dbReference type="Gene3D" id="3.40.50.1820">
    <property type="entry name" value="alpha/beta hydrolase"/>
    <property type="match status" value="1"/>
</dbReference>
<dbReference type="EMBL" id="RYZI01000205">
    <property type="protein sequence ID" value="RWA08345.1"/>
    <property type="molecule type" value="Genomic_DNA"/>
</dbReference>
<dbReference type="STRING" id="363999.A0A439D1K9"/>
<evidence type="ECO:0000259" key="2">
    <source>
        <dbReference type="Pfam" id="PF12697"/>
    </source>
</evidence>
<comment type="caution">
    <text evidence="3">The sequence shown here is derived from an EMBL/GenBank/DDBJ whole genome shotgun (WGS) entry which is preliminary data.</text>
</comment>
<name>A0A439D1K9_9PEZI</name>
<accession>A0A439D1K9</accession>
<dbReference type="InterPro" id="IPR000073">
    <property type="entry name" value="AB_hydrolase_1"/>
</dbReference>
<organism evidence="3 4">
    <name type="scientific">Xylaria grammica</name>
    <dbReference type="NCBI Taxonomy" id="363999"/>
    <lineage>
        <taxon>Eukaryota</taxon>
        <taxon>Fungi</taxon>
        <taxon>Dikarya</taxon>
        <taxon>Ascomycota</taxon>
        <taxon>Pezizomycotina</taxon>
        <taxon>Sordariomycetes</taxon>
        <taxon>Xylariomycetidae</taxon>
        <taxon>Xylariales</taxon>
        <taxon>Xylariaceae</taxon>
        <taxon>Xylaria</taxon>
    </lineage>
</organism>
<feature type="domain" description="AB hydrolase-1" evidence="2">
    <location>
        <begin position="128"/>
        <end position="380"/>
    </location>
</feature>
<sequence>MTNASACLPLAFLLNRFSGFTSATTMAFNTSGFSNPVIHPSTGGGSTCISGSITVSINTPGTKLLYKAPQDQMAVAESFVELFQVNSTFGADAAAGGSSVISGEYSIFVKLCLPSDPSRLDEVKTVQLLTHGATLDHTYWDISPNYSYIDVASAAGYATLSYDQLGVGNSDHPDPIQAVQATSQVAVVHELVGLLRTGKLGCYHFDKVVGVGHSAGSTLTQAITTQYPRDFDAVILSGTSANAAYVPLTVAAFNFINANTDPAPQFKGLPAGYLTQQSAVGIQFAFYRYPNFDVNAFRQQVANKQTNTLGVLLTMGGIVAPSPEFNRPVDIVNGEHDLVFCGGNCLYPTDQNAVTLSTFYPAASDGSQTYIAAGAGHCIAAHKSGPDSFKHMIQFLQANKL</sequence>
<dbReference type="Proteomes" id="UP000286045">
    <property type="component" value="Unassembled WGS sequence"/>
</dbReference>
<dbReference type="SUPFAM" id="SSF53474">
    <property type="entry name" value="alpha/beta-Hydrolases"/>
    <property type="match status" value="1"/>
</dbReference>
<proteinExistence type="predicted"/>
<protein>
    <recommendedName>
        <fullName evidence="2">AB hydrolase-1 domain-containing protein</fullName>
    </recommendedName>
</protein>
<keyword evidence="4" id="KW-1185">Reference proteome</keyword>
<keyword evidence="1" id="KW-0732">Signal</keyword>